<gene>
    <name evidence="2" type="ORF">CEY11_19290</name>
</gene>
<comment type="caution">
    <text evidence="2">The sequence shown here is derived from an EMBL/GenBank/DDBJ whole genome shotgun (WGS) entry which is preliminary data.</text>
</comment>
<dbReference type="EMBL" id="NJIH01000011">
    <property type="protein sequence ID" value="OWT56176.1"/>
    <property type="molecule type" value="Genomic_DNA"/>
</dbReference>
<dbReference type="SUPFAM" id="SSF53850">
    <property type="entry name" value="Periplasmic binding protein-like II"/>
    <property type="match status" value="1"/>
</dbReference>
<dbReference type="PIRSF" id="PIRSF017082">
    <property type="entry name" value="YflP"/>
    <property type="match status" value="1"/>
</dbReference>
<evidence type="ECO:0000256" key="1">
    <source>
        <dbReference type="ARBA" id="ARBA00006987"/>
    </source>
</evidence>
<dbReference type="AlphaFoldDB" id="A0A225M4X6"/>
<dbReference type="Proteomes" id="UP000214603">
    <property type="component" value="Unassembled WGS sequence"/>
</dbReference>
<proteinExistence type="inferred from homology"/>
<dbReference type="PANTHER" id="PTHR42928:SF5">
    <property type="entry name" value="BLR1237 PROTEIN"/>
    <property type="match status" value="1"/>
</dbReference>
<organism evidence="2 3">
    <name type="scientific">Candidimonas nitroreducens</name>
    <dbReference type="NCBI Taxonomy" id="683354"/>
    <lineage>
        <taxon>Bacteria</taxon>
        <taxon>Pseudomonadati</taxon>
        <taxon>Pseudomonadota</taxon>
        <taxon>Betaproteobacteria</taxon>
        <taxon>Burkholderiales</taxon>
        <taxon>Alcaligenaceae</taxon>
        <taxon>Candidimonas</taxon>
    </lineage>
</organism>
<evidence type="ECO:0000313" key="3">
    <source>
        <dbReference type="Proteomes" id="UP000214603"/>
    </source>
</evidence>
<sequence length="370" mass="39440">MFILGSASWHMLRPRLPAPGTISCLPTSQGDNMNGIKRWWWLTAASTGMLAGAIALFASPCQASNSDAANAKSFPSHPVHLIVGFAAGGATDLQARMLAEGLTKLWGESVIVENVGGASGSVAAGRVAKDPADGYTLLVDTAGALTIRPQLEKVPYDTLNDFIPITAIATNDAVIVVASDFPANNFQEFLKVTKANPGKYTYGTSGMGSITMLGMEAFKRRAGFDIRHIPYKGDSQVLLDVMGDHIPIGFVAIPSVASQLSSGKVRALATLGQKRLKLFPKLPTVGEFGYTDQICSSWIGILAPAHTPDAIVQKLNHDIRQVANDPKFIAKLEQGGSRAFNSSVAEFTQFVKQDMKAKGDIIKAINLKLE</sequence>
<evidence type="ECO:0008006" key="4">
    <source>
        <dbReference type="Google" id="ProtNLM"/>
    </source>
</evidence>
<comment type="similarity">
    <text evidence="1">Belongs to the UPF0065 (bug) family.</text>
</comment>
<dbReference type="CDD" id="cd07012">
    <property type="entry name" value="PBP2_Bug_TTT"/>
    <property type="match status" value="1"/>
</dbReference>
<dbReference type="InterPro" id="IPR005064">
    <property type="entry name" value="BUG"/>
</dbReference>
<dbReference type="PANTHER" id="PTHR42928">
    <property type="entry name" value="TRICARBOXYLATE-BINDING PROTEIN"/>
    <property type="match status" value="1"/>
</dbReference>
<dbReference type="Pfam" id="PF03401">
    <property type="entry name" value="TctC"/>
    <property type="match status" value="1"/>
</dbReference>
<dbReference type="Gene3D" id="3.40.190.10">
    <property type="entry name" value="Periplasmic binding protein-like II"/>
    <property type="match status" value="1"/>
</dbReference>
<dbReference type="InterPro" id="IPR042100">
    <property type="entry name" value="Bug_dom1"/>
</dbReference>
<keyword evidence="3" id="KW-1185">Reference proteome</keyword>
<name>A0A225M4X6_9BURK</name>
<protein>
    <recommendedName>
        <fullName evidence="4">Tripartite tricarboxylate transporter substrate binding protein</fullName>
    </recommendedName>
</protein>
<evidence type="ECO:0000313" key="2">
    <source>
        <dbReference type="EMBL" id="OWT56176.1"/>
    </source>
</evidence>
<dbReference type="Gene3D" id="3.40.190.150">
    <property type="entry name" value="Bordetella uptake gene, domain 1"/>
    <property type="match status" value="1"/>
</dbReference>
<reference evidence="3" key="1">
    <citation type="submission" date="2017-06" db="EMBL/GenBank/DDBJ databases">
        <title>Herbaspirillum phytohormonus sp. nov., isolated from the root nodule of Robinia pseudoacacia in lead-zinc mine.</title>
        <authorList>
            <person name="Fan M."/>
            <person name="Lin Y."/>
        </authorList>
    </citation>
    <scope>NUCLEOTIDE SEQUENCE [LARGE SCALE GENOMIC DNA]</scope>
    <source>
        <strain evidence="3">SC-089</strain>
    </source>
</reference>
<accession>A0A225M4X6</accession>